<accession>A0ABN8LR37</accession>
<reference evidence="1 2" key="1">
    <citation type="submission" date="2022-05" db="EMBL/GenBank/DDBJ databases">
        <authorList>
            <consortium name="Genoscope - CEA"/>
            <person name="William W."/>
        </authorList>
    </citation>
    <scope>NUCLEOTIDE SEQUENCE [LARGE SCALE GENOMIC DNA]</scope>
</reference>
<dbReference type="EMBL" id="CALNXI010000118">
    <property type="protein sequence ID" value="CAH3019527.1"/>
    <property type="molecule type" value="Genomic_DNA"/>
</dbReference>
<gene>
    <name evidence="1" type="ORF">PEVE_00003022</name>
</gene>
<evidence type="ECO:0000313" key="1">
    <source>
        <dbReference type="EMBL" id="CAH3019527.1"/>
    </source>
</evidence>
<keyword evidence="2" id="KW-1185">Reference proteome</keyword>
<sequence>KSRPYLGFNLVLAQTMGWVVKKEDGSYAVGPNLLMHPLLSQPKNPKVAASADKNQLMSFTDYVKVHRGMVYLAMVVDWQFVNLDEAYARATTHVFVPPKATRPVHLYCNVGESSIVGTQITNFLRDLPYKDQPIRWEPEHVQYHRVRGDTVEILEVEVAETNGQLLTLNPAGETQVTLHFQA</sequence>
<proteinExistence type="predicted"/>
<evidence type="ECO:0000313" key="2">
    <source>
        <dbReference type="Proteomes" id="UP001159427"/>
    </source>
</evidence>
<organism evidence="1 2">
    <name type="scientific">Porites evermanni</name>
    <dbReference type="NCBI Taxonomy" id="104178"/>
    <lineage>
        <taxon>Eukaryota</taxon>
        <taxon>Metazoa</taxon>
        <taxon>Cnidaria</taxon>
        <taxon>Anthozoa</taxon>
        <taxon>Hexacorallia</taxon>
        <taxon>Scleractinia</taxon>
        <taxon>Fungiina</taxon>
        <taxon>Poritidae</taxon>
        <taxon>Porites</taxon>
    </lineage>
</organism>
<feature type="non-terminal residue" evidence="1">
    <location>
        <position position="1"/>
    </location>
</feature>
<name>A0ABN8LR37_9CNID</name>
<protein>
    <submittedName>
        <fullName evidence="1">Uncharacterized protein</fullName>
    </submittedName>
</protein>
<dbReference type="Proteomes" id="UP001159427">
    <property type="component" value="Unassembled WGS sequence"/>
</dbReference>
<comment type="caution">
    <text evidence="1">The sequence shown here is derived from an EMBL/GenBank/DDBJ whole genome shotgun (WGS) entry which is preliminary data.</text>
</comment>